<organism evidence="1 2">
    <name type="scientific">Pistacia integerrima</name>
    <dbReference type="NCBI Taxonomy" id="434235"/>
    <lineage>
        <taxon>Eukaryota</taxon>
        <taxon>Viridiplantae</taxon>
        <taxon>Streptophyta</taxon>
        <taxon>Embryophyta</taxon>
        <taxon>Tracheophyta</taxon>
        <taxon>Spermatophyta</taxon>
        <taxon>Magnoliopsida</taxon>
        <taxon>eudicotyledons</taxon>
        <taxon>Gunneridae</taxon>
        <taxon>Pentapetalae</taxon>
        <taxon>rosids</taxon>
        <taxon>malvids</taxon>
        <taxon>Sapindales</taxon>
        <taxon>Anacardiaceae</taxon>
        <taxon>Pistacia</taxon>
    </lineage>
</organism>
<evidence type="ECO:0000313" key="1">
    <source>
        <dbReference type="EMBL" id="KAJ0024788.1"/>
    </source>
</evidence>
<comment type="caution">
    <text evidence="1">The sequence shown here is derived from an EMBL/GenBank/DDBJ whole genome shotgun (WGS) entry which is preliminary data.</text>
</comment>
<proteinExistence type="predicted"/>
<accession>A0ACC0XVL5</accession>
<gene>
    <name evidence="1" type="ORF">Pint_08030</name>
</gene>
<evidence type="ECO:0000313" key="2">
    <source>
        <dbReference type="Proteomes" id="UP001163603"/>
    </source>
</evidence>
<keyword evidence="2" id="KW-1185">Reference proteome</keyword>
<dbReference type="Proteomes" id="UP001163603">
    <property type="component" value="Chromosome 10"/>
</dbReference>
<name>A0ACC0XVL5_9ROSI</name>
<sequence length="767" mass="85082">MEKIVVVIIGAGPAGLATSACLNHFSIPNIVLEREDCCGSLWKKRSYDRMSLHIAKQFCELPHMPFPSNAPTFMPRIDFINYLDNYASQIGINPRFHRSVESASYDQNAKSWIIEVKNTALDKFEFYAAQFLVVATGENNEGLIPQLPGLDSFRGEYIHSSQYKNGNTFSGKDVLVVGCGNSGLEIAYDLSNSGAQTSVVAHRPVHILTKEIVLLGMLLLKVLPCKLVDYIVMLLSKQKLGDISHYGLKRQTMGPFYLKQTTGQSPTIDVGAIGKIKTGEIKVFPSVMRINGKEINFENGKTKQFDAIIFATGYRSTVRNWLKEGGDLFNDSGMPKRSSPSHWKGENGLYCAGFARNGLLGISVDAQNIAKDIKLALSMEMAEEADVIIVGAGPAGLAASACLNRLHISNILLEREDCCASLWKKRSYDRLKLHLAKEFCALPYMPFPPNAPRFVPRIQFIQYLENYVSHFQVNPQCNRCVVSAEYDQSRRRWKVVAENSASNTEELFFGKYLVAATGENSEGVIPNLPGLNLFGGDYLHSSEYRNGNAYKGKNVLVVGCGNSGMEIAYDLHNWGAKASIAVRSPVHILNKNIVWLSMTILKFHVSIKKVDKIATRLAKLQYGNLSKYGLPRPKEGPFYLKATTGRSATIDVGCLKNIKKGKVKVYPTIKSVDRSKYIEFDNGDMRKFDAIIFATGYRSTVRKWLKDGGGLFDETGLPTKNTNSWKGENGLYGAGFARQGLFGIAKDARNIAEDIKSDLTSQNQRNN</sequence>
<protein>
    <submittedName>
        <fullName evidence="1">Uncharacterized protein</fullName>
    </submittedName>
</protein>
<dbReference type="EMBL" id="CM047745">
    <property type="protein sequence ID" value="KAJ0024788.1"/>
    <property type="molecule type" value="Genomic_DNA"/>
</dbReference>
<reference evidence="2" key="1">
    <citation type="journal article" date="2023" name="G3 (Bethesda)">
        <title>Genome assembly and association tests identify interacting loci associated with vigor, precocity, and sex in interspecific pistachio rootstocks.</title>
        <authorList>
            <person name="Palmer W."/>
            <person name="Jacygrad E."/>
            <person name="Sagayaradj S."/>
            <person name="Cavanaugh K."/>
            <person name="Han R."/>
            <person name="Bertier L."/>
            <person name="Beede B."/>
            <person name="Kafkas S."/>
            <person name="Golino D."/>
            <person name="Preece J."/>
            <person name="Michelmore R."/>
        </authorList>
    </citation>
    <scope>NUCLEOTIDE SEQUENCE [LARGE SCALE GENOMIC DNA]</scope>
</reference>